<evidence type="ECO:0000313" key="2">
    <source>
        <dbReference type="EMBL" id="GFT05801.1"/>
    </source>
</evidence>
<dbReference type="OrthoDB" id="6437305at2759"/>
<dbReference type="InterPro" id="IPR052638">
    <property type="entry name" value="PiggyBac_TE-derived"/>
</dbReference>
<dbReference type="AlphaFoldDB" id="A0A8X6NCI5"/>
<evidence type="ECO:0000313" key="3">
    <source>
        <dbReference type="Proteomes" id="UP000887013"/>
    </source>
</evidence>
<accession>A0A8X6NCI5</accession>
<name>A0A8X6NCI5_NEPPI</name>
<feature type="domain" description="PiggyBac transposable element-derived protein" evidence="1">
    <location>
        <begin position="2"/>
        <end position="75"/>
    </location>
</feature>
<dbReference type="Pfam" id="PF13843">
    <property type="entry name" value="DDE_Tnp_1_7"/>
    <property type="match status" value="1"/>
</dbReference>
<reference evidence="2" key="1">
    <citation type="submission" date="2020-08" db="EMBL/GenBank/DDBJ databases">
        <title>Multicomponent nature underlies the extraordinary mechanical properties of spider dragline silk.</title>
        <authorList>
            <person name="Kono N."/>
            <person name="Nakamura H."/>
            <person name="Mori M."/>
            <person name="Yoshida Y."/>
            <person name="Ohtoshi R."/>
            <person name="Malay A.D."/>
            <person name="Moran D.A.P."/>
            <person name="Tomita M."/>
            <person name="Numata K."/>
            <person name="Arakawa K."/>
        </authorList>
    </citation>
    <scope>NUCLEOTIDE SEQUENCE</scope>
</reference>
<dbReference type="GO" id="GO:0043565">
    <property type="term" value="F:sequence-specific DNA binding"/>
    <property type="evidence" value="ECO:0007669"/>
    <property type="project" value="TreeGrafter"/>
</dbReference>
<gene>
    <name evidence="2" type="primary">ERCC6</name>
    <name evidence="2" type="ORF">NPIL_109731</name>
</gene>
<dbReference type="Proteomes" id="UP000887013">
    <property type="component" value="Unassembled WGS sequence"/>
</dbReference>
<keyword evidence="3" id="KW-1185">Reference proteome</keyword>
<comment type="caution">
    <text evidence="2">The sequence shown here is derived from an EMBL/GenBank/DDBJ whole genome shotgun (WGS) entry which is preliminary data.</text>
</comment>
<dbReference type="InterPro" id="IPR029526">
    <property type="entry name" value="PGBD"/>
</dbReference>
<evidence type="ECO:0000259" key="1">
    <source>
        <dbReference type="Pfam" id="PF13843"/>
    </source>
</evidence>
<dbReference type="EMBL" id="BMAW01007862">
    <property type="protein sequence ID" value="GFT05801.1"/>
    <property type="molecule type" value="Genomic_DNA"/>
</dbReference>
<dbReference type="PANTHER" id="PTHR47055:SF3">
    <property type="entry name" value="PHORBOL-ESTER_DAG-TYPE DOMAIN-CONTAINING PROTEIN"/>
    <property type="match status" value="1"/>
</dbReference>
<dbReference type="PANTHER" id="PTHR47055">
    <property type="entry name" value="DDE_TNP_1_7 DOMAIN-CONTAINING PROTEIN"/>
    <property type="match status" value="1"/>
</dbReference>
<sequence length="92" mass="10955">MAKLRPLFNHLNERLLMHLPNEQHLSIDVSMVPYFGHHGCKQFINGKPVRFGYRVWCLNTKFGYLLQFEPYRAAGTISDEYRIGREVQLFWI</sequence>
<proteinExistence type="predicted"/>
<organism evidence="2 3">
    <name type="scientific">Nephila pilipes</name>
    <name type="common">Giant wood spider</name>
    <name type="synonym">Nephila maculata</name>
    <dbReference type="NCBI Taxonomy" id="299642"/>
    <lineage>
        <taxon>Eukaryota</taxon>
        <taxon>Metazoa</taxon>
        <taxon>Ecdysozoa</taxon>
        <taxon>Arthropoda</taxon>
        <taxon>Chelicerata</taxon>
        <taxon>Arachnida</taxon>
        <taxon>Araneae</taxon>
        <taxon>Araneomorphae</taxon>
        <taxon>Entelegynae</taxon>
        <taxon>Araneoidea</taxon>
        <taxon>Nephilidae</taxon>
        <taxon>Nephila</taxon>
    </lineage>
</organism>
<protein>
    <submittedName>
        <fullName evidence="2">Chimeric ERCC6-PGBD3 protein</fullName>
    </submittedName>
</protein>